<organism evidence="3 4">
    <name type="scientific">Frankia canadensis</name>
    <dbReference type="NCBI Taxonomy" id="1836972"/>
    <lineage>
        <taxon>Bacteria</taxon>
        <taxon>Bacillati</taxon>
        <taxon>Actinomycetota</taxon>
        <taxon>Actinomycetes</taxon>
        <taxon>Frankiales</taxon>
        <taxon>Frankiaceae</taxon>
        <taxon>Frankia</taxon>
    </lineage>
</organism>
<evidence type="ECO:0000256" key="2">
    <source>
        <dbReference type="SAM" id="Phobius"/>
    </source>
</evidence>
<evidence type="ECO:0000313" key="3">
    <source>
        <dbReference type="EMBL" id="SNQ51295.1"/>
    </source>
</evidence>
<accession>A0A2I2L064</accession>
<evidence type="ECO:0008006" key="5">
    <source>
        <dbReference type="Google" id="ProtNLM"/>
    </source>
</evidence>
<keyword evidence="2" id="KW-1133">Transmembrane helix</keyword>
<proteinExistence type="predicted"/>
<protein>
    <recommendedName>
        <fullName evidence="5">Integral membrane protein</fullName>
    </recommendedName>
</protein>
<feature type="compositionally biased region" description="Low complexity" evidence="1">
    <location>
        <begin position="165"/>
        <end position="177"/>
    </location>
</feature>
<feature type="region of interest" description="Disordered" evidence="1">
    <location>
        <begin position="157"/>
        <end position="205"/>
    </location>
</feature>
<feature type="transmembrane region" description="Helical" evidence="2">
    <location>
        <begin position="84"/>
        <end position="106"/>
    </location>
</feature>
<feature type="transmembrane region" description="Helical" evidence="2">
    <location>
        <begin position="58"/>
        <end position="78"/>
    </location>
</feature>
<dbReference type="RefSeq" id="WP_101835117.1">
    <property type="nucleotide sequence ID" value="NZ_FZMO01000533.1"/>
</dbReference>
<dbReference type="EMBL" id="FZMO01000533">
    <property type="protein sequence ID" value="SNQ51295.1"/>
    <property type="molecule type" value="Genomic_DNA"/>
</dbReference>
<name>A0A2I2L064_9ACTN</name>
<dbReference type="OrthoDB" id="8535577at2"/>
<dbReference type="Proteomes" id="UP000234331">
    <property type="component" value="Unassembled WGS sequence"/>
</dbReference>
<evidence type="ECO:0000313" key="4">
    <source>
        <dbReference type="Proteomes" id="UP000234331"/>
    </source>
</evidence>
<feature type="transmembrane region" description="Helical" evidence="2">
    <location>
        <begin position="118"/>
        <end position="136"/>
    </location>
</feature>
<keyword evidence="2" id="KW-0472">Membrane</keyword>
<reference evidence="3 4" key="1">
    <citation type="submission" date="2017-06" db="EMBL/GenBank/DDBJ databases">
        <authorList>
            <person name="Kim H.J."/>
            <person name="Triplett B.A."/>
        </authorList>
    </citation>
    <scope>NUCLEOTIDE SEQUENCE [LARGE SCALE GENOMIC DNA]</scope>
    <source>
        <strain evidence="3">FRACA_ARgP5</strain>
    </source>
</reference>
<gene>
    <name evidence="3" type="ORF">FRACA_670002</name>
</gene>
<dbReference type="AlphaFoldDB" id="A0A2I2L064"/>
<sequence>MTSWWDRDIVEPGKEALLLCLLAFMVTFLSTRTIVRLIRAGRGPFRNVSAGGMHIHHVVPGTILLITGGLLAIGAPPHAPWRDIAGVVVGVGAALVLDEFALILHLRDVYWQPAGRASVTAVLLTAGVMGCVLLGFSPLGVNDVHQQEWAVRMVGRPGAGGGGRRAAQGQVRDGAAGSLRPPARDRRQHPARPAELALGPLVLPP</sequence>
<keyword evidence="4" id="KW-1185">Reference proteome</keyword>
<keyword evidence="2" id="KW-0812">Transmembrane</keyword>
<feature type="transmembrane region" description="Helical" evidence="2">
    <location>
        <begin position="16"/>
        <end position="38"/>
    </location>
</feature>
<evidence type="ECO:0000256" key="1">
    <source>
        <dbReference type="SAM" id="MobiDB-lite"/>
    </source>
</evidence>